<evidence type="ECO:0000256" key="10">
    <source>
        <dbReference type="PROSITE-ProRule" id="PRU00452"/>
    </source>
</evidence>
<evidence type="ECO:0000256" key="9">
    <source>
        <dbReference type="ARBA" id="ARBA00023242"/>
    </source>
</evidence>
<sequence>MSSSRSRLFSSTSRADIRRRPQASRQYADDNQTLTELPEYEEPRFLLTAAGLQQLADLVNNPLNDKLLQHSKESVKILGNAVWSINERATSRKKRAAAIAEREAKRRRADDEEGNKRAAADVAQAKALAKKLEGEAGPLTLQLEQAMRNMLDIQAALQDEKQTLINLPEAINVIADEKRQRAAKAEGEDPEQEEEEDQEVAGVILFDVYQTECNKKATEYEQLNARQKYVTNNAYIDFKRQWHEGLFPDDEVPVPDPRTWFDRDGQPQHQVARNADGDDSDAEIQFASETRSFRCPLSLVPMTKPYTSRVCRHSFQKDAILSFIKGGNHRGTQQRCPQTGCEVMITLDDLYFDEPLLQRINRTIETEEDEDEADQTAQFRRGSQDREEEEEELSRDNEEEQEENHEGGGHIGEEEEGPADDEY</sequence>
<keyword evidence="6 10" id="KW-0863">Zinc-finger</keyword>
<dbReference type="InterPro" id="IPR026846">
    <property type="entry name" value="Nse2(Mms21)"/>
</dbReference>
<dbReference type="GO" id="GO:0008270">
    <property type="term" value="F:zinc ion binding"/>
    <property type="evidence" value="ECO:0007669"/>
    <property type="project" value="UniProtKB-KW"/>
</dbReference>
<evidence type="ECO:0000256" key="5">
    <source>
        <dbReference type="ARBA" id="ARBA00022723"/>
    </source>
</evidence>
<feature type="compositionally biased region" description="Low complexity" evidence="12">
    <location>
        <begin position="1"/>
        <end position="14"/>
    </location>
</feature>
<dbReference type="STRING" id="2025994.A0A2T3AM53"/>
<feature type="region of interest" description="Disordered" evidence="12">
    <location>
        <begin position="364"/>
        <end position="423"/>
    </location>
</feature>
<reference evidence="14 15" key="1">
    <citation type="journal article" date="2018" name="Mycol. Prog.">
        <title>Coniella lustricola, a new species from submerged detritus.</title>
        <authorList>
            <person name="Raudabaugh D.B."/>
            <person name="Iturriaga T."/>
            <person name="Carver A."/>
            <person name="Mondo S."/>
            <person name="Pangilinan J."/>
            <person name="Lipzen A."/>
            <person name="He G."/>
            <person name="Amirebrahimi M."/>
            <person name="Grigoriev I.V."/>
            <person name="Miller A.N."/>
        </authorList>
    </citation>
    <scope>NUCLEOTIDE SEQUENCE [LARGE SCALE GENOMIC DNA]</scope>
    <source>
        <strain evidence="14 15">B22-T-1</strain>
    </source>
</reference>
<feature type="domain" description="SP-RING-type" evidence="13">
    <location>
        <begin position="280"/>
        <end position="369"/>
    </location>
</feature>
<dbReference type="InterPro" id="IPR004181">
    <property type="entry name" value="Znf_MIZ"/>
</dbReference>
<dbReference type="InParanoid" id="A0A2T3AM53"/>
<evidence type="ECO:0000313" key="15">
    <source>
        <dbReference type="Proteomes" id="UP000241462"/>
    </source>
</evidence>
<dbReference type="GO" id="GO:0016925">
    <property type="term" value="P:protein sumoylation"/>
    <property type="evidence" value="ECO:0007669"/>
    <property type="project" value="UniProtKB-UniPathway"/>
</dbReference>
<keyword evidence="8" id="KW-0862">Zinc</keyword>
<evidence type="ECO:0000256" key="4">
    <source>
        <dbReference type="ARBA" id="ARBA00022679"/>
    </source>
</evidence>
<dbReference type="UniPathway" id="UPA00886"/>
<dbReference type="GO" id="GO:0005634">
    <property type="term" value="C:nucleus"/>
    <property type="evidence" value="ECO:0007669"/>
    <property type="project" value="UniProtKB-SubCell"/>
</dbReference>
<evidence type="ECO:0000256" key="11">
    <source>
        <dbReference type="SAM" id="Coils"/>
    </source>
</evidence>
<dbReference type="OrthoDB" id="26899at2759"/>
<keyword evidence="11" id="KW-0175">Coiled coil</keyword>
<dbReference type="PANTHER" id="PTHR21330">
    <property type="entry name" value="E3 SUMO-PROTEIN LIGASE NSE2"/>
    <property type="match status" value="1"/>
</dbReference>
<keyword evidence="9" id="KW-0539">Nucleus</keyword>
<comment type="pathway">
    <text evidence="2">Protein modification; protein sumoylation.</text>
</comment>
<accession>A0A2T3AM53</accession>
<dbReference type="EMBL" id="KZ678375">
    <property type="protein sequence ID" value="PSS03432.1"/>
    <property type="molecule type" value="Genomic_DNA"/>
</dbReference>
<name>A0A2T3AM53_9PEZI</name>
<comment type="subcellular location">
    <subcellularLocation>
        <location evidence="1">Nucleus</location>
    </subcellularLocation>
</comment>
<dbReference type="SUPFAM" id="SSF57850">
    <property type="entry name" value="RING/U-box"/>
    <property type="match status" value="1"/>
</dbReference>
<dbReference type="InterPro" id="IPR013083">
    <property type="entry name" value="Znf_RING/FYVE/PHD"/>
</dbReference>
<dbReference type="PANTHER" id="PTHR21330:SF1">
    <property type="entry name" value="E3 SUMO-PROTEIN LIGASE NSE2"/>
    <property type="match status" value="1"/>
</dbReference>
<dbReference type="GO" id="GO:0061665">
    <property type="term" value="F:SUMO ligase activity"/>
    <property type="evidence" value="ECO:0007669"/>
    <property type="project" value="TreeGrafter"/>
</dbReference>
<keyword evidence="7" id="KW-0833">Ubl conjugation pathway</keyword>
<dbReference type="CDD" id="cd16651">
    <property type="entry name" value="SPL-RING_NSE2"/>
    <property type="match status" value="1"/>
</dbReference>
<feature type="compositionally biased region" description="Polar residues" evidence="12">
    <location>
        <begin position="23"/>
        <end position="35"/>
    </location>
</feature>
<feature type="region of interest" description="Disordered" evidence="12">
    <location>
        <begin position="1"/>
        <end position="35"/>
    </location>
</feature>
<evidence type="ECO:0000256" key="8">
    <source>
        <dbReference type="ARBA" id="ARBA00022833"/>
    </source>
</evidence>
<dbReference type="Gene3D" id="3.30.40.10">
    <property type="entry name" value="Zinc/RING finger domain, C3HC4 (zinc finger)"/>
    <property type="match status" value="1"/>
</dbReference>
<dbReference type="GO" id="GO:0000724">
    <property type="term" value="P:double-strand break repair via homologous recombination"/>
    <property type="evidence" value="ECO:0007669"/>
    <property type="project" value="InterPro"/>
</dbReference>
<evidence type="ECO:0000259" key="13">
    <source>
        <dbReference type="PROSITE" id="PS51044"/>
    </source>
</evidence>
<evidence type="ECO:0000256" key="2">
    <source>
        <dbReference type="ARBA" id="ARBA00004718"/>
    </source>
</evidence>
<gene>
    <name evidence="14" type="ORF">BD289DRAFT_194015</name>
</gene>
<proteinExistence type="inferred from homology"/>
<comment type="similarity">
    <text evidence="3">Belongs to the NSE2 family.</text>
</comment>
<dbReference type="Proteomes" id="UP000241462">
    <property type="component" value="Unassembled WGS sequence"/>
</dbReference>
<feature type="coiled-coil region" evidence="11">
    <location>
        <begin position="115"/>
        <end position="163"/>
    </location>
</feature>
<evidence type="ECO:0000256" key="6">
    <source>
        <dbReference type="ARBA" id="ARBA00022771"/>
    </source>
</evidence>
<evidence type="ECO:0000313" key="14">
    <source>
        <dbReference type="EMBL" id="PSS03432.1"/>
    </source>
</evidence>
<evidence type="ECO:0000256" key="1">
    <source>
        <dbReference type="ARBA" id="ARBA00004123"/>
    </source>
</evidence>
<evidence type="ECO:0000256" key="7">
    <source>
        <dbReference type="ARBA" id="ARBA00022786"/>
    </source>
</evidence>
<dbReference type="Pfam" id="PF11789">
    <property type="entry name" value="zf-Nse"/>
    <property type="match status" value="1"/>
</dbReference>
<organism evidence="14 15">
    <name type="scientific">Coniella lustricola</name>
    <dbReference type="NCBI Taxonomy" id="2025994"/>
    <lineage>
        <taxon>Eukaryota</taxon>
        <taxon>Fungi</taxon>
        <taxon>Dikarya</taxon>
        <taxon>Ascomycota</taxon>
        <taxon>Pezizomycotina</taxon>
        <taxon>Sordariomycetes</taxon>
        <taxon>Sordariomycetidae</taxon>
        <taxon>Diaporthales</taxon>
        <taxon>Schizoparmaceae</taxon>
        <taxon>Coniella</taxon>
    </lineage>
</organism>
<keyword evidence="15" id="KW-1185">Reference proteome</keyword>
<evidence type="ECO:0000256" key="3">
    <source>
        <dbReference type="ARBA" id="ARBA00008212"/>
    </source>
</evidence>
<dbReference type="AlphaFoldDB" id="A0A2T3AM53"/>
<evidence type="ECO:0000256" key="12">
    <source>
        <dbReference type="SAM" id="MobiDB-lite"/>
    </source>
</evidence>
<keyword evidence="4" id="KW-0808">Transferase</keyword>
<keyword evidence="5" id="KW-0479">Metal-binding</keyword>
<dbReference type="PROSITE" id="PS51044">
    <property type="entry name" value="ZF_SP_RING"/>
    <property type="match status" value="1"/>
</dbReference>
<feature type="compositionally biased region" description="Acidic residues" evidence="12">
    <location>
        <begin position="413"/>
        <end position="423"/>
    </location>
</feature>
<dbReference type="GO" id="GO:0030915">
    <property type="term" value="C:Smc5-Smc6 complex"/>
    <property type="evidence" value="ECO:0007669"/>
    <property type="project" value="InterPro"/>
</dbReference>
<protein>
    <submittedName>
        <fullName evidence="14">Zinc-finger of the MIZ type in Nse subunit-domain-containing protein</fullName>
    </submittedName>
</protein>
<feature type="compositionally biased region" description="Acidic residues" evidence="12">
    <location>
        <begin position="386"/>
        <end position="403"/>
    </location>
</feature>